<protein>
    <submittedName>
        <fullName evidence="1">Uncharacterized protein</fullName>
    </submittedName>
</protein>
<gene>
    <name evidence="1" type="ORF">L2E82_30187</name>
</gene>
<name>A0ACB9CZX9_CICIN</name>
<dbReference type="Proteomes" id="UP001055811">
    <property type="component" value="Linkage Group LG05"/>
</dbReference>
<keyword evidence="2" id="KW-1185">Reference proteome</keyword>
<accession>A0ACB9CZX9</accession>
<organism evidence="1 2">
    <name type="scientific">Cichorium intybus</name>
    <name type="common">Chicory</name>
    <dbReference type="NCBI Taxonomy" id="13427"/>
    <lineage>
        <taxon>Eukaryota</taxon>
        <taxon>Viridiplantae</taxon>
        <taxon>Streptophyta</taxon>
        <taxon>Embryophyta</taxon>
        <taxon>Tracheophyta</taxon>
        <taxon>Spermatophyta</taxon>
        <taxon>Magnoliopsida</taxon>
        <taxon>eudicotyledons</taxon>
        <taxon>Gunneridae</taxon>
        <taxon>Pentapetalae</taxon>
        <taxon>asterids</taxon>
        <taxon>campanulids</taxon>
        <taxon>Asterales</taxon>
        <taxon>Asteraceae</taxon>
        <taxon>Cichorioideae</taxon>
        <taxon>Cichorieae</taxon>
        <taxon>Cichoriinae</taxon>
        <taxon>Cichorium</taxon>
    </lineage>
</organism>
<dbReference type="EMBL" id="CM042013">
    <property type="protein sequence ID" value="KAI3739776.1"/>
    <property type="molecule type" value="Genomic_DNA"/>
</dbReference>
<evidence type="ECO:0000313" key="1">
    <source>
        <dbReference type="EMBL" id="KAI3739776.1"/>
    </source>
</evidence>
<comment type="caution">
    <text evidence="1">The sequence shown here is derived from an EMBL/GenBank/DDBJ whole genome shotgun (WGS) entry which is preliminary data.</text>
</comment>
<reference evidence="1 2" key="2">
    <citation type="journal article" date="2022" name="Mol. Ecol. Resour.">
        <title>The genomes of chicory, endive, great burdock and yacon provide insights into Asteraceae paleo-polyploidization history and plant inulin production.</title>
        <authorList>
            <person name="Fan W."/>
            <person name="Wang S."/>
            <person name="Wang H."/>
            <person name="Wang A."/>
            <person name="Jiang F."/>
            <person name="Liu H."/>
            <person name="Zhao H."/>
            <person name="Xu D."/>
            <person name="Zhang Y."/>
        </authorList>
    </citation>
    <scope>NUCLEOTIDE SEQUENCE [LARGE SCALE GENOMIC DNA]</scope>
    <source>
        <strain evidence="2">cv. Punajuju</strain>
        <tissue evidence="1">Leaves</tissue>
    </source>
</reference>
<sequence length="84" mass="10062">MLTYCEEDEALDQFNELKEHQTNSFDQISVVVRQTRIFLSLSRRPFSFSLTARCSGLRRWFIIYSRRFKSRGRSVGRLCLTSRY</sequence>
<proteinExistence type="predicted"/>
<evidence type="ECO:0000313" key="2">
    <source>
        <dbReference type="Proteomes" id="UP001055811"/>
    </source>
</evidence>
<reference evidence="2" key="1">
    <citation type="journal article" date="2022" name="Mol. Ecol. Resour.">
        <title>The genomes of chicory, endive, great burdock and yacon provide insights into Asteraceae palaeo-polyploidization history and plant inulin production.</title>
        <authorList>
            <person name="Fan W."/>
            <person name="Wang S."/>
            <person name="Wang H."/>
            <person name="Wang A."/>
            <person name="Jiang F."/>
            <person name="Liu H."/>
            <person name="Zhao H."/>
            <person name="Xu D."/>
            <person name="Zhang Y."/>
        </authorList>
    </citation>
    <scope>NUCLEOTIDE SEQUENCE [LARGE SCALE GENOMIC DNA]</scope>
    <source>
        <strain evidence="2">cv. Punajuju</strain>
    </source>
</reference>